<dbReference type="EMBL" id="QXCT01000002">
    <property type="protein sequence ID" value="MDW9255573.1"/>
    <property type="molecule type" value="Genomic_DNA"/>
</dbReference>
<proteinExistence type="predicted"/>
<protein>
    <submittedName>
        <fullName evidence="2">Uncharacterized protein</fullName>
    </submittedName>
</protein>
<evidence type="ECO:0000313" key="3">
    <source>
        <dbReference type="Proteomes" id="UP001272137"/>
    </source>
</evidence>
<comment type="caution">
    <text evidence="2">The sequence shown here is derived from an EMBL/GenBank/DDBJ whole genome shotgun (WGS) entry which is preliminary data.</text>
</comment>
<dbReference type="AlphaFoldDB" id="A0AAW9D2A9"/>
<reference evidence="2" key="1">
    <citation type="submission" date="2018-08" db="EMBL/GenBank/DDBJ databases">
        <title>Identification of Burkholderia cepacia strains that express a Burkholderia pseudomallei-like capsular polysaccharide.</title>
        <authorList>
            <person name="Burtnick M.N."/>
            <person name="Vongsouvath M."/>
            <person name="Newton P."/>
            <person name="Wuthiekanun V."/>
            <person name="Limmathurotsakul D."/>
            <person name="Brett P.J."/>
            <person name="Chantratita N."/>
            <person name="Dance D.A."/>
        </authorList>
    </citation>
    <scope>NUCLEOTIDE SEQUENCE</scope>
    <source>
        <strain evidence="2">SBXCC001</strain>
    </source>
</reference>
<gene>
    <name evidence="2" type="ORF">C7S16_1458</name>
</gene>
<feature type="region of interest" description="Disordered" evidence="1">
    <location>
        <begin position="17"/>
        <end position="52"/>
    </location>
</feature>
<accession>A0AAW9D2A9</accession>
<dbReference type="Proteomes" id="UP001272137">
    <property type="component" value="Unassembled WGS sequence"/>
</dbReference>
<feature type="compositionally biased region" description="Basic and acidic residues" evidence="1">
    <location>
        <begin position="43"/>
        <end position="52"/>
    </location>
</feature>
<evidence type="ECO:0000313" key="2">
    <source>
        <dbReference type="EMBL" id="MDW9255573.1"/>
    </source>
</evidence>
<sequence>MPRPPFARRSAFPLIQHKIAAPHARSQRVRRAGASSPAPLSDARFHPRIEFV</sequence>
<organism evidence="2 3">
    <name type="scientific">Burkholderia thailandensis</name>
    <dbReference type="NCBI Taxonomy" id="57975"/>
    <lineage>
        <taxon>Bacteria</taxon>
        <taxon>Pseudomonadati</taxon>
        <taxon>Pseudomonadota</taxon>
        <taxon>Betaproteobacteria</taxon>
        <taxon>Burkholderiales</taxon>
        <taxon>Burkholderiaceae</taxon>
        <taxon>Burkholderia</taxon>
        <taxon>pseudomallei group</taxon>
    </lineage>
</organism>
<name>A0AAW9D2A9_BURTH</name>
<evidence type="ECO:0000256" key="1">
    <source>
        <dbReference type="SAM" id="MobiDB-lite"/>
    </source>
</evidence>